<evidence type="ECO:0000256" key="5">
    <source>
        <dbReference type="ARBA" id="ARBA00023110"/>
    </source>
</evidence>
<comment type="function">
    <text evidence="9">Involved in protein export. Acts as a chaperone by maintaining the newly synthesized protein in an open conformation. Functions as a peptidyl-prolyl cis-trans isomerase.</text>
</comment>
<dbReference type="EMBL" id="VULY01000018">
    <property type="protein sequence ID" value="MSR94210.1"/>
    <property type="molecule type" value="Genomic_DNA"/>
</dbReference>
<evidence type="ECO:0000256" key="10">
    <source>
        <dbReference type="PROSITE-ProRule" id="PRU00277"/>
    </source>
</evidence>
<keyword evidence="4" id="KW-0132">Cell division</keyword>
<dbReference type="GO" id="GO:0015031">
    <property type="term" value="P:protein transport"/>
    <property type="evidence" value="ECO:0007669"/>
    <property type="project" value="InterPro"/>
</dbReference>
<evidence type="ECO:0000313" key="13">
    <source>
        <dbReference type="EMBL" id="MSR94210.1"/>
    </source>
</evidence>
<dbReference type="RefSeq" id="WP_154477700.1">
    <property type="nucleotide sequence ID" value="NZ_JAQYBV010000066.1"/>
</dbReference>
<dbReference type="Proteomes" id="UP000434409">
    <property type="component" value="Unassembled WGS sequence"/>
</dbReference>
<name>A0A6N7V240_9FIRM</name>
<dbReference type="InterPro" id="IPR027304">
    <property type="entry name" value="Trigger_fact/SurA_dom_sf"/>
</dbReference>
<accession>A0A6N7V240</accession>
<dbReference type="InterPro" id="IPR046357">
    <property type="entry name" value="PPIase_dom_sf"/>
</dbReference>
<feature type="signal peptide" evidence="11">
    <location>
        <begin position="1"/>
        <end position="24"/>
    </location>
</feature>
<keyword evidence="14" id="KW-1185">Reference proteome</keyword>
<dbReference type="SUPFAM" id="SSF54534">
    <property type="entry name" value="FKBP-like"/>
    <property type="match status" value="1"/>
</dbReference>
<dbReference type="Gene3D" id="3.10.50.40">
    <property type="match status" value="1"/>
</dbReference>
<evidence type="ECO:0000256" key="3">
    <source>
        <dbReference type="ARBA" id="ARBA00005464"/>
    </source>
</evidence>
<dbReference type="InterPro" id="IPR037041">
    <property type="entry name" value="Trigger_fac_C_sf"/>
</dbReference>
<dbReference type="FunFam" id="3.10.50.40:FF:000001">
    <property type="entry name" value="Trigger factor"/>
    <property type="match status" value="1"/>
</dbReference>
<dbReference type="Pfam" id="PF00254">
    <property type="entry name" value="FKBP_C"/>
    <property type="match status" value="1"/>
</dbReference>
<keyword evidence="5 10" id="KW-0697">Rotamase</keyword>
<dbReference type="InterPro" id="IPR008880">
    <property type="entry name" value="Trigger_fac_C"/>
</dbReference>
<keyword evidence="6" id="KW-0143">Chaperone</keyword>
<reference evidence="13 14" key="1">
    <citation type="submission" date="2019-08" db="EMBL/GenBank/DDBJ databases">
        <title>In-depth cultivation of the pig gut microbiome towards novel bacterial diversity and tailored functional studies.</title>
        <authorList>
            <person name="Wylensek D."/>
            <person name="Hitch T.C.A."/>
            <person name="Clavel T."/>
        </authorList>
    </citation>
    <scope>NUCLEOTIDE SEQUENCE [LARGE SCALE GENOMIC DNA]</scope>
    <source>
        <strain evidence="13 14">68-1-5</strain>
    </source>
</reference>
<dbReference type="GO" id="GO:0051301">
    <property type="term" value="P:cell division"/>
    <property type="evidence" value="ECO:0007669"/>
    <property type="project" value="UniProtKB-KW"/>
</dbReference>
<dbReference type="SUPFAM" id="SSF109998">
    <property type="entry name" value="Triger factor/SurA peptide-binding domain-like"/>
    <property type="match status" value="1"/>
</dbReference>
<proteinExistence type="inferred from homology"/>
<dbReference type="GO" id="GO:0005737">
    <property type="term" value="C:cytoplasm"/>
    <property type="evidence" value="ECO:0007669"/>
    <property type="project" value="UniProtKB-SubCell"/>
</dbReference>
<feature type="chain" id="PRO_5039072767" description="peptidylprolyl isomerase" evidence="11">
    <location>
        <begin position="25"/>
        <end position="351"/>
    </location>
</feature>
<dbReference type="NCBIfam" id="TIGR00115">
    <property type="entry name" value="tig"/>
    <property type="match status" value="1"/>
</dbReference>
<evidence type="ECO:0000313" key="14">
    <source>
        <dbReference type="Proteomes" id="UP000434409"/>
    </source>
</evidence>
<dbReference type="Pfam" id="PF05698">
    <property type="entry name" value="Trigger_C"/>
    <property type="match status" value="1"/>
</dbReference>
<comment type="caution">
    <text evidence="13">The sequence shown here is derived from an EMBL/GenBank/DDBJ whole genome shotgun (WGS) entry which is preliminary data.</text>
</comment>
<comment type="similarity">
    <text evidence="3">Belongs to the FKBP-type PPIase family. Tig subfamily.</text>
</comment>
<evidence type="ECO:0000256" key="4">
    <source>
        <dbReference type="ARBA" id="ARBA00022618"/>
    </source>
</evidence>
<evidence type="ECO:0000256" key="9">
    <source>
        <dbReference type="ARBA" id="ARBA00024849"/>
    </source>
</evidence>
<evidence type="ECO:0000256" key="7">
    <source>
        <dbReference type="ARBA" id="ARBA00023235"/>
    </source>
</evidence>
<gene>
    <name evidence="13" type="primary">tig</name>
    <name evidence="13" type="ORF">FYJ34_08040</name>
</gene>
<dbReference type="InterPro" id="IPR001179">
    <property type="entry name" value="PPIase_FKBP_dom"/>
</dbReference>
<keyword evidence="7 10" id="KW-0413">Isomerase</keyword>
<dbReference type="InterPro" id="IPR005215">
    <property type="entry name" value="Trig_fac"/>
</dbReference>
<evidence type="ECO:0000256" key="11">
    <source>
        <dbReference type="SAM" id="SignalP"/>
    </source>
</evidence>
<evidence type="ECO:0000256" key="6">
    <source>
        <dbReference type="ARBA" id="ARBA00023186"/>
    </source>
</evidence>
<evidence type="ECO:0000259" key="12">
    <source>
        <dbReference type="PROSITE" id="PS50059"/>
    </source>
</evidence>
<dbReference type="GO" id="GO:0006457">
    <property type="term" value="P:protein folding"/>
    <property type="evidence" value="ECO:0007669"/>
    <property type="project" value="InterPro"/>
</dbReference>
<keyword evidence="8" id="KW-0131">Cell cycle</keyword>
<feature type="domain" description="PPIase FKBP-type" evidence="12">
    <location>
        <begin position="83"/>
        <end position="131"/>
    </location>
</feature>
<protein>
    <recommendedName>
        <fullName evidence="10">peptidylprolyl isomerase</fullName>
        <ecNumber evidence="10">5.2.1.8</ecNumber>
    </recommendedName>
</protein>
<comment type="subcellular location">
    <subcellularLocation>
        <location evidence="2">Cytoplasm</location>
    </subcellularLocation>
</comment>
<evidence type="ECO:0000256" key="1">
    <source>
        <dbReference type="ARBA" id="ARBA00000971"/>
    </source>
</evidence>
<dbReference type="EC" id="5.2.1.8" evidence="10"/>
<dbReference type="GO" id="GO:0003755">
    <property type="term" value="F:peptidyl-prolyl cis-trans isomerase activity"/>
    <property type="evidence" value="ECO:0007669"/>
    <property type="project" value="UniProtKB-KW"/>
</dbReference>
<evidence type="ECO:0000256" key="8">
    <source>
        <dbReference type="ARBA" id="ARBA00023306"/>
    </source>
</evidence>
<organism evidence="13 14">
    <name type="scientific">Suipraeoptans intestinalis</name>
    <dbReference type="NCBI Taxonomy" id="2606628"/>
    <lineage>
        <taxon>Bacteria</taxon>
        <taxon>Bacillati</taxon>
        <taxon>Bacillota</taxon>
        <taxon>Clostridia</taxon>
        <taxon>Lachnospirales</taxon>
        <taxon>Lachnospiraceae</taxon>
        <taxon>Suipraeoptans</taxon>
    </lineage>
</organism>
<dbReference type="Gene3D" id="1.10.3120.10">
    <property type="entry name" value="Trigger factor, C-terminal domain"/>
    <property type="match status" value="1"/>
</dbReference>
<evidence type="ECO:0000256" key="2">
    <source>
        <dbReference type="ARBA" id="ARBA00004496"/>
    </source>
</evidence>
<sequence>MSKKTTTVLLAGMLAGALCLTGCATSKGLETKNLKISKYKGVEVDKVDKPQKVTDEAVDSAIEASLNANATKKEITDRAVENGDTVTIDFVGKIDGEAFEGGSAQDYPLVIGSGSFIPGFEESVIGHKTGETFDWNGTFPDNYTPEYAGKAVTFTITVKGITQNDVPKLTDEVVKTLSKTSKTVKEYKEEVRKNLETEAQSNYDNTLAQKVWDKVLENTKIKSYPKKEVKAFADKFINRYKEMASSYGMEYETMIKEQMNMSVEDFEKEVDKMAKSSLKQTMITEAIAKEEGIKVSGKEYEKQLKALAKNYGYGSVKELKAVAPKEDLEDIVQNKLVKEWLVKHCVQVEKK</sequence>
<dbReference type="PROSITE" id="PS50059">
    <property type="entry name" value="FKBP_PPIASE"/>
    <property type="match status" value="1"/>
</dbReference>
<keyword evidence="11" id="KW-0732">Signal</keyword>
<comment type="catalytic activity">
    <reaction evidence="1 10">
        <text>[protein]-peptidylproline (omega=180) = [protein]-peptidylproline (omega=0)</text>
        <dbReference type="Rhea" id="RHEA:16237"/>
        <dbReference type="Rhea" id="RHEA-COMP:10747"/>
        <dbReference type="Rhea" id="RHEA-COMP:10748"/>
        <dbReference type="ChEBI" id="CHEBI:83833"/>
        <dbReference type="ChEBI" id="CHEBI:83834"/>
        <dbReference type="EC" id="5.2.1.8"/>
    </reaction>
</comment>
<dbReference type="AlphaFoldDB" id="A0A6N7V240"/>